<proteinExistence type="predicted"/>
<feature type="transmembrane region" description="Helical" evidence="7">
    <location>
        <begin position="31"/>
        <end position="49"/>
    </location>
</feature>
<evidence type="ECO:0000256" key="5">
    <source>
        <dbReference type="ARBA" id="ARBA00023004"/>
    </source>
</evidence>
<dbReference type="InterPro" id="IPR051684">
    <property type="entry name" value="Electron_Trans/Redox"/>
</dbReference>
<keyword evidence="7" id="KW-1133">Transmembrane helix</keyword>
<keyword evidence="2" id="KW-0004">4Fe-4S</keyword>
<dbReference type="InterPro" id="IPR017896">
    <property type="entry name" value="4Fe4S_Fe-S-bd"/>
</dbReference>
<accession>A0A074JJ94</accession>
<dbReference type="RefSeq" id="WP_038072061.1">
    <property type="nucleotide sequence ID" value="NZ_AUND01000001.1"/>
</dbReference>
<comment type="caution">
    <text evidence="9">The sequence shown here is derived from an EMBL/GenBank/DDBJ whole genome shotgun (WGS) entry which is preliminary data.</text>
</comment>
<evidence type="ECO:0000256" key="2">
    <source>
        <dbReference type="ARBA" id="ARBA00022485"/>
    </source>
</evidence>
<evidence type="ECO:0000256" key="4">
    <source>
        <dbReference type="ARBA" id="ARBA00022982"/>
    </source>
</evidence>
<evidence type="ECO:0000313" key="9">
    <source>
        <dbReference type="EMBL" id="KEO55960.1"/>
    </source>
</evidence>
<dbReference type="OrthoDB" id="9811700at2"/>
<dbReference type="GO" id="GO:0046872">
    <property type="term" value="F:metal ion binding"/>
    <property type="evidence" value="ECO:0007669"/>
    <property type="project" value="UniProtKB-KW"/>
</dbReference>
<evidence type="ECO:0000313" key="10">
    <source>
        <dbReference type="Proteomes" id="UP000027432"/>
    </source>
</evidence>
<evidence type="ECO:0000259" key="8">
    <source>
        <dbReference type="PROSITE" id="PS51379"/>
    </source>
</evidence>
<dbReference type="AlphaFoldDB" id="A0A074JJ94"/>
<feature type="transmembrane region" description="Helical" evidence="7">
    <location>
        <begin position="193"/>
        <end position="211"/>
    </location>
</feature>
<evidence type="ECO:0000256" key="3">
    <source>
        <dbReference type="ARBA" id="ARBA00022723"/>
    </source>
</evidence>
<dbReference type="GO" id="GO:0005886">
    <property type="term" value="C:plasma membrane"/>
    <property type="evidence" value="ECO:0007669"/>
    <property type="project" value="TreeGrafter"/>
</dbReference>
<keyword evidence="7" id="KW-0472">Membrane</keyword>
<keyword evidence="10" id="KW-1185">Reference proteome</keyword>
<feature type="transmembrane region" description="Helical" evidence="7">
    <location>
        <begin position="156"/>
        <end position="173"/>
    </location>
</feature>
<keyword evidence="4" id="KW-0249">Electron transport</keyword>
<dbReference type="Pfam" id="PF13746">
    <property type="entry name" value="Fer4_18"/>
    <property type="match status" value="1"/>
</dbReference>
<reference evidence="9 10" key="1">
    <citation type="submission" date="2013-07" db="EMBL/GenBank/DDBJ databases">
        <title>Thioclava pacifica DSM 10166 Genome Sequencing.</title>
        <authorList>
            <person name="Lai Q."/>
            <person name="Shao Z."/>
        </authorList>
    </citation>
    <scope>NUCLEOTIDE SEQUENCE [LARGE SCALE GENOMIC DNA]</scope>
    <source>
        <strain evidence="9 10">DSM 10166</strain>
    </source>
</reference>
<sequence>MSSTEPVEPPPLYSAREPVFPRRVKGQFRNLKWVLMAMMLGLYYILPWIRWDRGPELPNQAVLLDLANRRFFFFMIEIWPHEFYFVAGLLIMAGLGLFLFTSALGRVWCGYACPQTVWTDLFVLVERWVEGDRNARIRLLRQNWNSEKIRKRVTKWVLWLLIGLATGGAWVFYFTDAPTLLRELFAGTASPVAYITIAVATATTFAFGGFAREQICIYACPWPRIQAAMMDEDTITIAYREWRGEPRGKLKKGQHDPSQGDCIDCMACFNVCPMGIDIRDGQQLECITCGLCIDACNEMMDKIGKPRGLIGYMALKDEANERSGNPVINVWKHILRPRTILYFTLWAGIGVGLVVALFMRSPIDFNITPNRDPLYVMEPDGAIRNIYTLRLRNKSGEDTAFKVSVIAPTPEEQSTLSLALEGTDGDTVTVPADETYTQRLYIMAAPGSSLATSDRTELTIWVEDTHNTDRVSTETVFNGKAN</sequence>
<dbReference type="NCBIfam" id="TIGR02745">
    <property type="entry name" value="ccoG_rdxA_fixG"/>
    <property type="match status" value="1"/>
</dbReference>
<feature type="transmembrane region" description="Helical" evidence="7">
    <location>
        <begin position="83"/>
        <end position="100"/>
    </location>
</feature>
<dbReference type="GO" id="GO:0051539">
    <property type="term" value="F:4 iron, 4 sulfur cluster binding"/>
    <property type="evidence" value="ECO:0007669"/>
    <property type="project" value="UniProtKB-KW"/>
</dbReference>
<protein>
    <submittedName>
        <fullName evidence="9">Protein rdxA</fullName>
    </submittedName>
</protein>
<keyword evidence="7" id="KW-0812">Transmembrane</keyword>
<dbReference type="PANTHER" id="PTHR30176:SF3">
    <property type="entry name" value="FERREDOXIN-TYPE PROTEIN NAPH"/>
    <property type="match status" value="1"/>
</dbReference>
<dbReference type="Proteomes" id="UP000027432">
    <property type="component" value="Unassembled WGS sequence"/>
</dbReference>
<gene>
    <name evidence="9" type="ORF">TP2_00135</name>
</gene>
<name>A0A074JJ94_9RHOB</name>
<feature type="transmembrane region" description="Helical" evidence="7">
    <location>
        <begin position="340"/>
        <end position="359"/>
    </location>
</feature>
<keyword evidence="5" id="KW-0408">Iron</keyword>
<keyword evidence="1" id="KW-0813">Transport</keyword>
<dbReference type="PANTHER" id="PTHR30176">
    <property type="entry name" value="FERREDOXIN-TYPE PROTEIN NAPH"/>
    <property type="match status" value="1"/>
</dbReference>
<dbReference type="eggNOG" id="COG0348">
    <property type="taxonomic scope" value="Bacteria"/>
</dbReference>
<dbReference type="PROSITE" id="PS51379">
    <property type="entry name" value="4FE4S_FER_2"/>
    <property type="match status" value="1"/>
</dbReference>
<evidence type="ECO:0000256" key="6">
    <source>
        <dbReference type="ARBA" id="ARBA00023014"/>
    </source>
</evidence>
<dbReference type="Pfam" id="PF11614">
    <property type="entry name" value="FixG_C"/>
    <property type="match status" value="1"/>
</dbReference>
<dbReference type="EMBL" id="AUND01000001">
    <property type="protein sequence ID" value="KEO55960.1"/>
    <property type="molecule type" value="Genomic_DNA"/>
</dbReference>
<dbReference type="SUPFAM" id="SSF54862">
    <property type="entry name" value="4Fe-4S ferredoxins"/>
    <property type="match status" value="1"/>
</dbReference>
<dbReference type="Pfam" id="PF12801">
    <property type="entry name" value="Fer4_5"/>
    <property type="match status" value="1"/>
</dbReference>
<dbReference type="Gene3D" id="2.60.40.10">
    <property type="entry name" value="Immunoglobulins"/>
    <property type="match status" value="1"/>
</dbReference>
<keyword evidence="6" id="KW-0411">Iron-sulfur</keyword>
<dbReference type="InterPro" id="IPR014116">
    <property type="entry name" value="Cyt_c_oxidase_cbb3_FixG"/>
</dbReference>
<keyword evidence="3" id="KW-0479">Metal-binding</keyword>
<dbReference type="STRING" id="1353537.TP2_00135"/>
<dbReference type="InterPro" id="IPR013783">
    <property type="entry name" value="Ig-like_fold"/>
</dbReference>
<dbReference type="InterPro" id="IPR017900">
    <property type="entry name" value="4Fe4S_Fe_S_CS"/>
</dbReference>
<organism evidence="9 10">
    <name type="scientific">Thioclava pacifica DSM 10166</name>
    <dbReference type="NCBI Taxonomy" id="1353537"/>
    <lineage>
        <taxon>Bacteria</taxon>
        <taxon>Pseudomonadati</taxon>
        <taxon>Pseudomonadota</taxon>
        <taxon>Alphaproteobacteria</taxon>
        <taxon>Rhodobacterales</taxon>
        <taxon>Paracoccaceae</taxon>
        <taxon>Thioclava</taxon>
    </lineage>
</organism>
<feature type="domain" description="4Fe-4S ferredoxin-type" evidence="8">
    <location>
        <begin position="251"/>
        <end position="281"/>
    </location>
</feature>
<evidence type="ECO:0000256" key="1">
    <source>
        <dbReference type="ARBA" id="ARBA00022448"/>
    </source>
</evidence>
<dbReference type="InterPro" id="IPR032879">
    <property type="entry name" value="FixG_C"/>
</dbReference>
<dbReference type="PROSITE" id="PS00198">
    <property type="entry name" value="4FE4S_FER_1"/>
    <property type="match status" value="1"/>
</dbReference>
<evidence type="ECO:0000256" key="7">
    <source>
        <dbReference type="SAM" id="Phobius"/>
    </source>
</evidence>